<evidence type="ECO:0000313" key="4">
    <source>
        <dbReference type="Proteomes" id="UP001164929"/>
    </source>
</evidence>
<reference evidence="2" key="1">
    <citation type="journal article" date="2023" name="Mol. Ecol. Resour.">
        <title>Chromosome-level genome assembly of a triploid poplar Populus alba 'Berolinensis'.</title>
        <authorList>
            <person name="Chen S."/>
            <person name="Yu Y."/>
            <person name="Wang X."/>
            <person name="Wang S."/>
            <person name="Zhang T."/>
            <person name="Zhou Y."/>
            <person name="He R."/>
            <person name="Meng N."/>
            <person name="Wang Y."/>
            <person name="Liu W."/>
            <person name="Liu Z."/>
            <person name="Liu J."/>
            <person name="Guo Q."/>
            <person name="Huang H."/>
            <person name="Sederoff R.R."/>
            <person name="Wang G."/>
            <person name="Qu G."/>
            <person name="Chen S."/>
        </authorList>
    </citation>
    <scope>NUCLEOTIDE SEQUENCE</scope>
    <source>
        <strain evidence="2">SC-2020</strain>
    </source>
</reference>
<sequence>MMEMEMLPEEGSSRRDTNPTGRHSLVSGHNLLAASYNNVYMDDRPAVSAANARLEKPVEALALVSLIKPLRI</sequence>
<dbReference type="Proteomes" id="UP001164929">
    <property type="component" value="Chromosome 17"/>
</dbReference>
<keyword evidence="4" id="KW-1185">Reference proteome</keyword>
<protein>
    <submittedName>
        <fullName evidence="2">Uncharacterized protein</fullName>
    </submittedName>
</protein>
<dbReference type="AlphaFoldDB" id="A0AAD6PTR6"/>
<evidence type="ECO:0000256" key="1">
    <source>
        <dbReference type="SAM" id="MobiDB-lite"/>
    </source>
</evidence>
<accession>A0AAD6PTR6</accession>
<name>A0AAD6PTR6_9ROSI</name>
<gene>
    <name evidence="2" type="ORF">NC653_038125</name>
    <name evidence="3" type="ORF">NC653_038826</name>
</gene>
<comment type="caution">
    <text evidence="2">The sequence shown here is derived from an EMBL/GenBank/DDBJ whole genome shotgun (WGS) entry which is preliminary data.</text>
</comment>
<organism evidence="2 4">
    <name type="scientific">Populus alba x Populus x berolinensis</name>
    <dbReference type="NCBI Taxonomy" id="444605"/>
    <lineage>
        <taxon>Eukaryota</taxon>
        <taxon>Viridiplantae</taxon>
        <taxon>Streptophyta</taxon>
        <taxon>Embryophyta</taxon>
        <taxon>Tracheophyta</taxon>
        <taxon>Spermatophyta</taxon>
        <taxon>Magnoliopsida</taxon>
        <taxon>eudicotyledons</taxon>
        <taxon>Gunneridae</taxon>
        <taxon>Pentapetalae</taxon>
        <taxon>rosids</taxon>
        <taxon>fabids</taxon>
        <taxon>Malpighiales</taxon>
        <taxon>Salicaceae</taxon>
        <taxon>Saliceae</taxon>
        <taxon>Populus</taxon>
    </lineage>
</organism>
<proteinExistence type="predicted"/>
<dbReference type="EMBL" id="JAQIZT010000017">
    <property type="protein sequence ID" value="KAJ6960942.1"/>
    <property type="molecule type" value="Genomic_DNA"/>
</dbReference>
<dbReference type="EMBL" id="JAQIZT010000017">
    <property type="protein sequence ID" value="KAJ6959979.1"/>
    <property type="molecule type" value="Genomic_DNA"/>
</dbReference>
<evidence type="ECO:0000313" key="2">
    <source>
        <dbReference type="EMBL" id="KAJ6959979.1"/>
    </source>
</evidence>
<feature type="region of interest" description="Disordered" evidence="1">
    <location>
        <begin position="1"/>
        <end position="25"/>
    </location>
</feature>
<evidence type="ECO:0000313" key="3">
    <source>
        <dbReference type="EMBL" id="KAJ6960942.1"/>
    </source>
</evidence>